<sequence>MAKSLTKVKVVAAATVLIMGVSACGNAENAGNAGTNAGGNAAAGAGNANAAKETYQIEVLSQLANFAGTQGGWYGKVLKDKFGLEMNITAPNLAGGAAKFATLMASGDLGDLVVFGNDGQEYRDAIKAGLLLDWTKDGLLEKYGKDILANVPQAIEKNKQNFGDGKAVFGVGHDASNMPSGPSEGNTMTYQIDMRWDLYQKLGNPKMTEMEDILPVLKKMQELEPKSDSGKPTYGLSLWGDWDGNYMTLAKQPGTIYGYDISDGFNQGTLLEISANEEKYQGILEDNSYYLRSLKFYYDANKMGLLDPDSMTQKFDDVVNKYKDGQVLFSWFPWQDSAYNTPNHTDAGKGFEMVGIGAQKIYSYGYSPFGGNRVWAIGAKAKHPERIMEFINWLYTPEGMMTTLDGPEGLTWEMKDGKAALTDFGKKALRDTSQQVPAEFGGGTYKDGAAQINNTTLKTTTTNPNTGEPYDWNMWSSVLKDNPNPVDKSWREATGALTPKELLTKNNQIAVNNAVSSTEAPAVMDTMLSQKLSQVGAVIKEYSWKMIYANDDAQYDQLKKEMIKKAKGLGYDEIIDWTVVQTKKVFELRKQS</sequence>
<dbReference type="OrthoDB" id="3235892at2"/>
<name>A0A7X5BVX0_9BACL</name>
<dbReference type="EMBL" id="JAAAMU010000003">
    <property type="protein sequence ID" value="NBC68808.1"/>
    <property type="molecule type" value="Genomic_DNA"/>
</dbReference>
<dbReference type="Gene3D" id="3.40.190.10">
    <property type="entry name" value="Periplasmic binding protein-like II"/>
    <property type="match status" value="2"/>
</dbReference>
<reference evidence="2 3" key="1">
    <citation type="submission" date="2020-01" db="EMBL/GenBank/DDBJ databases">
        <title>Paenibacillus soybeanensis sp. nov. isolated from the nodules of soybean (Glycine max(L.) Merr).</title>
        <authorList>
            <person name="Wang H."/>
        </authorList>
    </citation>
    <scope>NUCLEOTIDE SEQUENCE [LARGE SCALE GENOMIC DNA]</scope>
    <source>
        <strain evidence="2 3">DSM 23054</strain>
    </source>
</reference>
<dbReference type="AlphaFoldDB" id="A0A7X5BVX0"/>
<comment type="caution">
    <text evidence="2">The sequence shown here is derived from an EMBL/GenBank/DDBJ whole genome shotgun (WGS) entry which is preliminary data.</text>
</comment>
<evidence type="ECO:0000256" key="1">
    <source>
        <dbReference type="SAM" id="SignalP"/>
    </source>
</evidence>
<feature type="signal peptide" evidence="1">
    <location>
        <begin position="1"/>
        <end position="27"/>
    </location>
</feature>
<accession>A0A7X5BVX0</accession>
<dbReference type="Proteomes" id="UP000558113">
    <property type="component" value="Unassembled WGS sequence"/>
</dbReference>
<organism evidence="2 3">
    <name type="scientific">Paenibacillus sacheonensis</name>
    <dbReference type="NCBI Taxonomy" id="742054"/>
    <lineage>
        <taxon>Bacteria</taxon>
        <taxon>Bacillati</taxon>
        <taxon>Bacillota</taxon>
        <taxon>Bacilli</taxon>
        <taxon>Bacillales</taxon>
        <taxon>Paenibacillaceae</taxon>
        <taxon>Paenibacillus</taxon>
    </lineage>
</organism>
<keyword evidence="3" id="KW-1185">Reference proteome</keyword>
<protein>
    <submittedName>
        <fullName evidence="2">Extracellular solute-binding protein</fullName>
    </submittedName>
</protein>
<proteinExistence type="predicted"/>
<dbReference type="SUPFAM" id="SSF53850">
    <property type="entry name" value="Periplasmic binding protein-like II"/>
    <property type="match status" value="1"/>
</dbReference>
<keyword evidence="1" id="KW-0732">Signal</keyword>
<dbReference type="RefSeq" id="WP_161695986.1">
    <property type="nucleotide sequence ID" value="NZ_JAAAMU010000003.1"/>
</dbReference>
<gene>
    <name evidence="2" type="ORF">GT003_07400</name>
</gene>
<feature type="chain" id="PRO_5038622472" evidence="1">
    <location>
        <begin position="28"/>
        <end position="592"/>
    </location>
</feature>
<evidence type="ECO:0000313" key="3">
    <source>
        <dbReference type="Proteomes" id="UP000558113"/>
    </source>
</evidence>
<evidence type="ECO:0000313" key="2">
    <source>
        <dbReference type="EMBL" id="NBC68808.1"/>
    </source>
</evidence>
<dbReference type="PROSITE" id="PS51257">
    <property type="entry name" value="PROKAR_LIPOPROTEIN"/>
    <property type="match status" value="1"/>
</dbReference>